<evidence type="ECO:0000313" key="5">
    <source>
        <dbReference type="Proteomes" id="UP000318995"/>
    </source>
</evidence>
<name>A0A5C5WCM8_9BACT</name>
<evidence type="ECO:0000259" key="3">
    <source>
        <dbReference type="Pfam" id="PF07811"/>
    </source>
</evidence>
<gene>
    <name evidence="4" type="ORF">Pla111_04530</name>
</gene>
<keyword evidence="2" id="KW-0472">Membrane</keyword>
<dbReference type="InterPro" id="IPR012495">
    <property type="entry name" value="TadE-like_dom"/>
</dbReference>
<dbReference type="Pfam" id="PF07811">
    <property type="entry name" value="TadE"/>
    <property type="match status" value="1"/>
</dbReference>
<dbReference type="AlphaFoldDB" id="A0A5C5WCM8"/>
<protein>
    <submittedName>
        <fullName evidence="4">TadE-like protein</fullName>
    </submittedName>
</protein>
<feature type="transmembrane region" description="Helical" evidence="2">
    <location>
        <begin position="29"/>
        <end position="46"/>
    </location>
</feature>
<organism evidence="4 5">
    <name type="scientific">Botrimarina hoheduenensis</name>
    <dbReference type="NCBI Taxonomy" id="2528000"/>
    <lineage>
        <taxon>Bacteria</taxon>
        <taxon>Pseudomonadati</taxon>
        <taxon>Planctomycetota</taxon>
        <taxon>Planctomycetia</taxon>
        <taxon>Pirellulales</taxon>
        <taxon>Lacipirellulaceae</taxon>
        <taxon>Botrimarina</taxon>
    </lineage>
</organism>
<feature type="compositionally biased region" description="Basic residues" evidence="1">
    <location>
        <begin position="1"/>
        <end position="13"/>
    </location>
</feature>
<keyword evidence="2" id="KW-0812">Transmembrane</keyword>
<dbReference type="Proteomes" id="UP000318995">
    <property type="component" value="Unassembled WGS sequence"/>
</dbReference>
<keyword evidence="2" id="KW-1133">Transmembrane helix</keyword>
<accession>A0A5C5WCM8</accession>
<reference evidence="4 5" key="1">
    <citation type="submission" date="2019-02" db="EMBL/GenBank/DDBJ databases">
        <title>Deep-cultivation of Planctomycetes and their phenomic and genomic characterization uncovers novel biology.</title>
        <authorList>
            <person name="Wiegand S."/>
            <person name="Jogler M."/>
            <person name="Boedeker C."/>
            <person name="Pinto D."/>
            <person name="Vollmers J."/>
            <person name="Rivas-Marin E."/>
            <person name="Kohn T."/>
            <person name="Peeters S.H."/>
            <person name="Heuer A."/>
            <person name="Rast P."/>
            <person name="Oberbeckmann S."/>
            <person name="Bunk B."/>
            <person name="Jeske O."/>
            <person name="Meyerdierks A."/>
            <person name="Storesund J.E."/>
            <person name="Kallscheuer N."/>
            <person name="Luecker S."/>
            <person name="Lage O.M."/>
            <person name="Pohl T."/>
            <person name="Merkel B.J."/>
            <person name="Hornburger P."/>
            <person name="Mueller R.-W."/>
            <person name="Bruemmer F."/>
            <person name="Labrenz M."/>
            <person name="Spormann A.M."/>
            <person name="Op Den Camp H."/>
            <person name="Overmann J."/>
            <person name="Amann R."/>
            <person name="Jetten M.S.M."/>
            <person name="Mascher T."/>
            <person name="Medema M.H."/>
            <person name="Devos D.P."/>
            <person name="Kaster A.-K."/>
            <person name="Ovreas L."/>
            <person name="Rohde M."/>
            <person name="Galperin M.Y."/>
            <person name="Jogler C."/>
        </authorList>
    </citation>
    <scope>NUCLEOTIDE SEQUENCE [LARGE SCALE GENOMIC DNA]</scope>
    <source>
        <strain evidence="4 5">Pla111</strain>
    </source>
</reference>
<evidence type="ECO:0000313" key="4">
    <source>
        <dbReference type="EMBL" id="TWT48678.1"/>
    </source>
</evidence>
<dbReference type="EMBL" id="SJPH01000001">
    <property type="protein sequence ID" value="TWT48678.1"/>
    <property type="molecule type" value="Genomic_DNA"/>
</dbReference>
<feature type="region of interest" description="Disordered" evidence="1">
    <location>
        <begin position="1"/>
        <end position="21"/>
    </location>
</feature>
<comment type="caution">
    <text evidence="4">The sequence shown here is derived from an EMBL/GenBank/DDBJ whole genome shotgun (WGS) entry which is preliminary data.</text>
</comment>
<evidence type="ECO:0000256" key="2">
    <source>
        <dbReference type="SAM" id="Phobius"/>
    </source>
</evidence>
<dbReference type="RefSeq" id="WP_197524677.1">
    <property type="nucleotide sequence ID" value="NZ_SJPH01000001.1"/>
</dbReference>
<feature type="domain" description="TadE-like" evidence="3">
    <location>
        <begin position="23"/>
        <end position="65"/>
    </location>
</feature>
<proteinExistence type="predicted"/>
<keyword evidence="5" id="KW-1185">Reference proteome</keyword>
<evidence type="ECO:0000256" key="1">
    <source>
        <dbReference type="SAM" id="MobiDB-lite"/>
    </source>
</evidence>
<sequence>MFHHRQPVARRRSNACGPKDRRGTATVEFAFSASITFFLFLAMIEVGRFHVVRHSMDQAVYMGARTGIVPGATTAQVEQIVADRLRAAGVLGATIAVSPGVIDTTTRSVTVAATTPYDQNSWALPKFFGGLDVAASITLDHENVAFD</sequence>